<evidence type="ECO:0000313" key="2">
    <source>
        <dbReference type="Proteomes" id="UP001145742"/>
    </source>
</evidence>
<dbReference type="Proteomes" id="UP001145742">
    <property type="component" value="Unassembled WGS sequence"/>
</dbReference>
<gene>
    <name evidence="1" type="ORF">WISP_55521</name>
</gene>
<sequence>MDHSVDKTLTGWSHAKVVVNGSVSKSRPVTSGVPLGTGTKTGVVNTLVGNVNGGNEWNHSKFAEDTKLWIVADILDERSVI</sequence>
<dbReference type="EMBL" id="WHWB01033548">
    <property type="protein sequence ID" value="KAJ7419144.1"/>
    <property type="molecule type" value="Genomic_DNA"/>
</dbReference>
<reference evidence="1" key="1">
    <citation type="submission" date="2019-10" db="EMBL/GenBank/DDBJ databases">
        <authorList>
            <person name="Soares A.E.R."/>
            <person name="Aleixo A."/>
            <person name="Schneider P."/>
            <person name="Miyaki C.Y."/>
            <person name="Schneider M.P."/>
            <person name="Mello C."/>
            <person name="Vasconcelos A.T.R."/>
        </authorList>
    </citation>
    <scope>NUCLEOTIDE SEQUENCE</scope>
    <source>
        <tissue evidence="1">Muscle</tissue>
    </source>
</reference>
<organism evidence="1 2">
    <name type="scientific">Willisornis vidua</name>
    <name type="common">Xingu scale-backed antbird</name>
    <dbReference type="NCBI Taxonomy" id="1566151"/>
    <lineage>
        <taxon>Eukaryota</taxon>
        <taxon>Metazoa</taxon>
        <taxon>Chordata</taxon>
        <taxon>Craniata</taxon>
        <taxon>Vertebrata</taxon>
        <taxon>Euteleostomi</taxon>
        <taxon>Archelosauria</taxon>
        <taxon>Archosauria</taxon>
        <taxon>Dinosauria</taxon>
        <taxon>Saurischia</taxon>
        <taxon>Theropoda</taxon>
        <taxon>Coelurosauria</taxon>
        <taxon>Aves</taxon>
        <taxon>Neognathae</taxon>
        <taxon>Neoaves</taxon>
        <taxon>Telluraves</taxon>
        <taxon>Australaves</taxon>
        <taxon>Passeriformes</taxon>
        <taxon>Thamnophilidae</taxon>
        <taxon>Willisornis</taxon>
    </lineage>
</organism>
<comment type="caution">
    <text evidence="1">The sequence shown here is derived from an EMBL/GenBank/DDBJ whole genome shotgun (WGS) entry which is preliminary data.</text>
</comment>
<accession>A0ABQ9DIG3</accession>
<keyword evidence="2" id="KW-1185">Reference proteome</keyword>
<protein>
    <submittedName>
        <fullName evidence="1">Rna-directed dna polymerase from mobile element jockey-like</fullName>
    </submittedName>
</protein>
<proteinExistence type="predicted"/>
<evidence type="ECO:0000313" key="1">
    <source>
        <dbReference type="EMBL" id="KAJ7419144.1"/>
    </source>
</evidence>
<name>A0ABQ9DIG3_9PASS</name>